<sequence length="139" mass="14508">MSENEKEGRLNRRVLLGCMILIGLAGGCGPAANHPELAPVTGVVTVNGKPVENVTVVFTPATEGRVSRGGTDAEGKFTLRYAGDADGAVLGQHAVTFMVIDADAPANVLPRKYADQTASIPAEVTKAGPNEYTFDLKGR</sequence>
<dbReference type="EMBL" id="SJPF01000003">
    <property type="protein sequence ID" value="TWT33248.1"/>
    <property type="molecule type" value="Genomic_DNA"/>
</dbReference>
<comment type="caution">
    <text evidence="1">The sequence shown here is derived from an EMBL/GenBank/DDBJ whole genome shotgun (WGS) entry which is preliminary data.</text>
</comment>
<evidence type="ECO:0008006" key="3">
    <source>
        <dbReference type="Google" id="ProtNLM"/>
    </source>
</evidence>
<dbReference type="OrthoDB" id="280838at2"/>
<evidence type="ECO:0000313" key="1">
    <source>
        <dbReference type="EMBL" id="TWT33248.1"/>
    </source>
</evidence>
<proteinExistence type="predicted"/>
<name>A0A5C5V3V7_9BACT</name>
<organism evidence="1 2">
    <name type="scientific">Blastopirellula retiformator</name>
    <dbReference type="NCBI Taxonomy" id="2527970"/>
    <lineage>
        <taxon>Bacteria</taxon>
        <taxon>Pseudomonadati</taxon>
        <taxon>Planctomycetota</taxon>
        <taxon>Planctomycetia</taxon>
        <taxon>Pirellulales</taxon>
        <taxon>Pirellulaceae</taxon>
        <taxon>Blastopirellula</taxon>
    </lineage>
</organism>
<evidence type="ECO:0000313" key="2">
    <source>
        <dbReference type="Proteomes" id="UP000318878"/>
    </source>
</evidence>
<dbReference type="RefSeq" id="WP_146432947.1">
    <property type="nucleotide sequence ID" value="NZ_SJPF01000003.1"/>
</dbReference>
<dbReference type="Proteomes" id="UP000318878">
    <property type="component" value="Unassembled WGS sequence"/>
</dbReference>
<reference evidence="1 2" key="1">
    <citation type="submission" date="2019-02" db="EMBL/GenBank/DDBJ databases">
        <title>Deep-cultivation of Planctomycetes and their phenomic and genomic characterization uncovers novel biology.</title>
        <authorList>
            <person name="Wiegand S."/>
            <person name="Jogler M."/>
            <person name="Boedeker C."/>
            <person name="Pinto D."/>
            <person name="Vollmers J."/>
            <person name="Rivas-Marin E."/>
            <person name="Kohn T."/>
            <person name="Peeters S.H."/>
            <person name="Heuer A."/>
            <person name="Rast P."/>
            <person name="Oberbeckmann S."/>
            <person name="Bunk B."/>
            <person name="Jeske O."/>
            <person name="Meyerdierks A."/>
            <person name="Storesund J.E."/>
            <person name="Kallscheuer N."/>
            <person name="Luecker S."/>
            <person name="Lage O.M."/>
            <person name="Pohl T."/>
            <person name="Merkel B.J."/>
            <person name="Hornburger P."/>
            <person name="Mueller R.-W."/>
            <person name="Bruemmer F."/>
            <person name="Labrenz M."/>
            <person name="Spormann A.M."/>
            <person name="Op Den Camp H."/>
            <person name="Overmann J."/>
            <person name="Amann R."/>
            <person name="Jetten M.S.M."/>
            <person name="Mascher T."/>
            <person name="Medema M.H."/>
            <person name="Devos D.P."/>
            <person name="Kaster A.-K."/>
            <person name="Ovreas L."/>
            <person name="Rohde M."/>
            <person name="Galperin M.Y."/>
            <person name="Jogler C."/>
        </authorList>
    </citation>
    <scope>NUCLEOTIDE SEQUENCE [LARGE SCALE GENOMIC DNA]</scope>
    <source>
        <strain evidence="1 2">Enr8</strain>
    </source>
</reference>
<gene>
    <name evidence="1" type="ORF">Enr8_30730</name>
</gene>
<keyword evidence="2" id="KW-1185">Reference proteome</keyword>
<accession>A0A5C5V3V7</accession>
<dbReference type="PROSITE" id="PS51257">
    <property type="entry name" value="PROKAR_LIPOPROTEIN"/>
    <property type="match status" value="1"/>
</dbReference>
<protein>
    <recommendedName>
        <fullName evidence="3">Carboxypeptidase regulatory-like domain-containing protein</fullName>
    </recommendedName>
</protein>
<dbReference type="AlphaFoldDB" id="A0A5C5V3V7"/>